<feature type="signal peptide" evidence="9">
    <location>
        <begin position="1"/>
        <end position="31"/>
    </location>
</feature>
<keyword evidence="14" id="KW-1185">Reference proteome</keyword>
<dbReference type="EC" id="3.2.1.4" evidence="9"/>
<evidence type="ECO:0000256" key="10">
    <source>
        <dbReference type="SAM" id="MobiDB-lite"/>
    </source>
</evidence>
<feature type="region of interest" description="Disordered" evidence="10">
    <location>
        <begin position="81"/>
        <end position="100"/>
    </location>
</feature>
<keyword evidence="11" id="KW-0472">Membrane</keyword>
<gene>
    <name evidence="13" type="ORF">EMPS_08256</name>
</gene>
<sequence>MSKMYISSLKASFIVLLFSISTLLILQPVDSAHKGHGGGGDKSDSKVDEPSGTFYDVAVYNDDYPTNKTMNATELAQLPPFTKTWPPVSDDDDDGPDETSFPNPEYVRLLESSFLFFEAQRSGKLPADQRVTWRNDSALLDGKDSGQDLTGGYYDAGDYLKFTYPMTFSLTEICYGAVEFFEGYTLANQVHYLDQMVRWGMDWLIKANPNNNTLYVQVGISEIDNNYWGPDTGIPLPRPSFFVSRTKPGTDVFADAAAAFASCSLLYRDKIQDATYAALLQSRAKDLFDLAETATPRQTYQVVVPAVSCCYASTGYLDELAWASAWMYRLTNDESFAERADKYSDQMATKSASTVISWDDKAALVYVMMAGLTKGNAATHPKWQALAEKVVNQTVLGVKPCSFTPGGMYYCYGASGDDSSAVVANAAFAANLLAKSMSEPVDGAEVDSATQEKINVYRAFALKQVRYLLGDNPEKTPYVVGVHPNSPVNPHSALAAGGNSSDTIDTNPVKEAHVLLGALVGGPDRNDRFTDQRSNWRQNEVALDYNAPFTGLMAYQVMTSQGPPPYIMIPPGGRSGGKVAGKLAGGMAVWQLVLILLGVLSAVATLCIFIYRRKGDQIHAWMALRQEKLRLKKSASILHSLPGSESSMAVSVSLTGAAGAAAALSTIDLEKGVEIQRAPVQQQHPRVSTELAGHSTLSLTGSEARTPITCGPMSSNDALLGGGDLSSMK</sequence>
<comment type="similarity">
    <text evidence="2 8 9">Belongs to the glycosyl hydrolase 9 (cellulase E) family.</text>
</comment>
<feature type="region of interest" description="Disordered" evidence="10">
    <location>
        <begin position="702"/>
        <end position="729"/>
    </location>
</feature>
<feature type="active site" evidence="8">
    <location>
        <position position="540"/>
    </location>
</feature>
<dbReference type="Proteomes" id="UP000827284">
    <property type="component" value="Unassembled WGS sequence"/>
</dbReference>
<protein>
    <recommendedName>
        <fullName evidence="9">Endoglucanase</fullName>
        <ecNumber evidence="9">3.2.1.4</ecNumber>
    </recommendedName>
</protein>
<feature type="transmembrane region" description="Helical" evidence="11">
    <location>
        <begin position="588"/>
        <end position="611"/>
    </location>
</feature>
<dbReference type="PROSITE" id="PS00698">
    <property type="entry name" value="GH9_3"/>
    <property type="match status" value="1"/>
</dbReference>
<evidence type="ECO:0000256" key="8">
    <source>
        <dbReference type="PROSITE-ProRule" id="PRU10060"/>
    </source>
</evidence>
<reference evidence="13" key="1">
    <citation type="submission" date="2021-11" db="EMBL/GenBank/DDBJ databases">
        <authorList>
            <person name="Herlambang A."/>
            <person name="Guo Y."/>
            <person name="Takashima Y."/>
            <person name="Nishizawa T."/>
        </authorList>
    </citation>
    <scope>NUCLEOTIDE SEQUENCE</scope>
    <source>
        <strain evidence="13">E1425</strain>
    </source>
</reference>
<dbReference type="GO" id="GO:0008810">
    <property type="term" value="F:cellulase activity"/>
    <property type="evidence" value="ECO:0007669"/>
    <property type="project" value="UniProtKB-EC"/>
</dbReference>
<keyword evidence="7 8" id="KW-0624">Polysaccharide degradation</keyword>
<keyword evidence="3 8" id="KW-0378">Hydrolase</keyword>
<comment type="caution">
    <text evidence="13">The sequence shown here is derived from an EMBL/GenBank/DDBJ whole genome shotgun (WGS) entry which is preliminary data.</text>
</comment>
<comment type="catalytic activity">
    <reaction evidence="1 9">
        <text>Endohydrolysis of (1-&gt;4)-beta-D-glucosidic linkages in cellulose, lichenin and cereal beta-D-glucans.</text>
        <dbReference type="EC" id="3.2.1.4"/>
    </reaction>
</comment>
<reference evidence="13" key="2">
    <citation type="journal article" date="2022" name="Microbiol. Resour. Announc.">
        <title>Whole-Genome Sequence of Entomortierella parvispora E1425, a Mucoromycotan Fungus Associated with Burkholderiaceae-Related Endosymbiotic Bacteria.</title>
        <authorList>
            <person name="Herlambang A."/>
            <person name="Guo Y."/>
            <person name="Takashima Y."/>
            <person name="Narisawa K."/>
            <person name="Ohta H."/>
            <person name="Nishizawa T."/>
        </authorList>
    </citation>
    <scope>NUCLEOTIDE SEQUENCE</scope>
    <source>
        <strain evidence="13">E1425</strain>
    </source>
</reference>
<evidence type="ECO:0000256" key="11">
    <source>
        <dbReference type="SAM" id="Phobius"/>
    </source>
</evidence>
<dbReference type="SUPFAM" id="SSF48208">
    <property type="entry name" value="Six-hairpin glycosidases"/>
    <property type="match status" value="1"/>
</dbReference>
<proteinExistence type="inferred from homology"/>
<dbReference type="InterPro" id="IPR001701">
    <property type="entry name" value="Glyco_hydro_9"/>
</dbReference>
<keyword evidence="11" id="KW-1133">Transmembrane helix</keyword>
<evidence type="ECO:0000256" key="7">
    <source>
        <dbReference type="ARBA" id="ARBA00023326"/>
    </source>
</evidence>
<dbReference type="PANTHER" id="PTHR22298">
    <property type="entry name" value="ENDO-1,4-BETA-GLUCANASE"/>
    <property type="match status" value="1"/>
</dbReference>
<evidence type="ECO:0000256" key="5">
    <source>
        <dbReference type="ARBA" id="ARBA00023277"/>
    </source>
</evidence>
<evidence type="ECO:0000256" key="1">
    <source>
        <dbReference type="ARBA" id="ARBA00000966"/>
    </source>
</evidence>
<dbReference type="InterPro" id="IPR033126">
    <property type="entry name" value="Glyco_hydro_9_Asp/Glu_AS"/>
</dbReference>
<name>A0A9P3HG15_9FUNG</name>
<accession>A0A9P3HG15</accession>
<evidence type="ECO:0000256" key="9">
    <source>
        <dbReference type="RuleBase" id="RU361166"/>
    </source>
</evidence>
<feature type="compositionally biased region" description="Gly residues" evidence="10">
    <location>
        <begin position="720"/>
        <end position="729"/>
    </location>
</feature>
<evidence type="ECO:0000313" key="14">
    <source>
        <dbReference type="Proteomes" id="UP000827284"/>
    </source>
</evidence>
<dbReference type="Gene3D" id="1.50.10.10">
    <property type="match status" value="1"/>
</dbReference>
<keyword evidence="11" id="KW-0812">Transmembrane</keyword>
<dbReference type="EMBL" id="BQFW01000011">
    <property type="protein sequence ID" value="GJJ75898.1"/>
    <property type="molecule type" value="Genomic_DNA"/>
</dbReference>
<dbReference type="OrthoDB" id="10257085at2759"/>
<feature type="chain" id="PRO_5040546885" description="Endoglucanase" evidence="9">
    <location>
        <begin position="32"/>
        <end position="729"/>
    </location>
</feature>
<evidence type="ECO:0000256" key="3">
    <source>
        <dbReference type="ARBA" id="ARBA00022801"/>
    </source>
</evidence>
<evidence type="ECO:0000256" key="4">
    <source>
        <dbReference type="ARBA" id="ARBA00023001"/>
    </source>
</evidence>
<keyword evidence="9" id="KW-0732">Signal</keyword>
<feature type="domain" description="Glycoside hydrolase family 9" evidence="12">
    <location>
        <begin position="106"/>
        <end position="553"/>
    </location>
</feature>
<evidence type="ECO:0000259" key="12">
    <source>
        <dbReference type="Pfam" id="PF00759"/>
    </source>
</evidence>
<dbReference type="InterPro" id="IPR008928">
    <property type="entry name" value="6-hairpin_glycosidase_sf"/>
</dbReference>
<keyword evidence="5 8" id="KW-0119">Carbohydrate metabolism</keyword>
<organism evidence="13 14">
    <name type="scientific">Entomortierella parvispora</name>
    <dbReference type="NCBI Taxonomy" id="205924"/>
    <lineage>
        <taxon>Eukaryota</taxon>
        <taxon>Fungi</taxon>
        <taxon>Fungi incertae sedis</taxon>
        <taxon>Mucoromycota</taxon>
        <taxon>Mortierellomycotina</taxon>
        <taxon>Mortierellomycetes</taxon>
        <taxon>Mortierellales</taxon>
        <taxon>Mortierellaceae</taxon>
        <taxon>Entomortierella</taxon>
    </lineage>
</organism>
<keyword evidence="4 9" id="KW-0136">Cellulose degradation</keyword>
<evidence type="ECO:0000256" key="2">
    <source>
        <dbReference type="ARBA" id="ARBA00007072"/>
    </source>
</evidence>
<evidence type="ECO:0000313" key="13">
    <source>
        <dbReference type="EMBL" id="GJJ75898.1"/>
    </source>
</evidence>
<evidence type="ECO:0000256" key="6">
    <source>
        <dbReference type="ARBA" id="ARBA00023295"/>
    </source>
</evidence>
<dbReference type="Pfam" id="PF00759">
    <property type="entry name" value="Glyco_hydro_9"/>
    <property type="match status" value="1"/>
</dbReference>
<dbReference type="AlphaFoldDB" id="A0A9P3HG15"/>
<keyword evidence="6 8" id="KW-0326">Glycosidase</keyword>
<dbReference type="InterPro" id="IPR012341">
    <property type="entry name" value="6hp_glycosidase-like_sf"/>
</dbReference>
<feature type="active site" evidence="8">
    <location>
        <position position="531"/>
    </location>
</feature>
<dbReference type="GO" id="GO:0030245">
    <property type="term" value="P:cellulose catabolic process"/>
    <property type="evidence" value="ECO:0007669"/>
    <property type="project" value="UniProtKB-KW"/>
</dbReference>